<gene>
    <name evidence="1" type="ORF">I206_00228</name>
    <name evidence="2" type="ORF">I206_101099</name>
</gene>
<keyword evidence="3" id="KW-1185">Reference proteome</keyword>
<accession>A0A1B9IBZ0</accession>
<dbReference type="AlphaFoldDB" id="A0A1B9IBZ0"/>
<reference evidence="1" key="3">
    <citation type="submission" date="2016-07" db="EMBL/GenBank/DDBJ databases">
        <title>Evolution of pathogenesis and genome organization in the Tremellales.</title>
        <authorList>
            <person name="Cuomo C."/>
            <person name="Litvintseva A."/>
            <person name="Heitman J."/>
            <person name="Chen Y."/>
            <person name="Sun S."/>
            <person name="Springer D."/>
            <person name="Dromer F."/>
            <person name="Young S."/>
            <person name="Zeng Q."/>
            <person name="Chapman S."/>
            <person name="Gujja S."/>
            <person name="Saif S."/>
            <person name="Birren B."/>
        </authorList>
    </citation>
    <scope>NUCLEOTIDE SEQUENCE</scope>
    <source>
        <strain evidence="1">CBS 10737</strain>
    </source>
</reference>
<organism evidence="1">
    <name type="scientific">Kwoniella pini CBS 10737</name>
    <dbReference type="NCBI Taxonomy" id="1296096"/>
    <lineage>
        <taxon>Eukaryota</taxon>
        <taxon>Fungi</taxon>
        <taxon>Dikarya</taxon>
        <taxon>Basidiomycota</taxon>
        <taxon>Agaricomycotina</taxon>
        <taxon>Tremellomycetes</taxon>
        <taxon>Tremellales</taxon>
        <taxon>Cryptococcaceae</taxon>
        <taxon>Kwoniella</taxon>
    </lineage>
</organism>
<name>A0A1B9IBZ0_9TREE</name>
<dbReference type="GeneID" id="30168597"/>
<proteinExistence type="predicted"/>
<dbReference type="KEGG" id="kpin:30168597"/>
<reference evidence="1" key="1">
    <citation type="submission" date="2013-07" db="EMBL/GenBank/DDBJ databases">
        <title>The Genome Sequence of Cryptococcus pinus CBS10737.</title>
        <authorList>
            <consortium name="The Broad Institute Genome Sequencing Platform"/>
            <person name="Cuomo C."/>
            <person name="Litvintseva A."/>
            <person name="Chen Y."/>
            <person name="Heitman J."/>
            <person name="Sun S."/>
            <person name="Springer D."/>
            <person name="Dromer F."/>
            <person name="Young S.K."/>
            <person name="Zeng Q."/>
            <person name="Gargeya S."/>
            <person name="Fitzgerald M."/>
            <person name="Abouelleil A."/>
            <person name="Alvarado L."/>
            <person name="Berlin A.M."/>
            <person name="Chapman S.B."/>
            <person name="Dewar J."/>
            <person name="Goldberg J."/>
            <person name="Griggs A."/>
            <person name="Gujja S."/>
            <person name="Hansen M."/>
            <person name="Howarth C."/>
            <person name="Imamovic A."/>
            <person name="Larimer J."/>
            <person name="McCowan C."/>
            <person name="Murphy C."/>
            <person name="Pearson M."/>
            <person name="Priest M."/>
            <person name="Roberts A."/>
            <person name="Saif S."/>
            <person name="Shea T."/>
            <person name="Sykes S."/>
            <person name="Wortman J."/>
            <person name="Nusbaum C."/>
            <person name="Birren B."/>
        </authorList>
    </citation>
    <scope>NUCLEOTIDE SEQUENCE [LARGE SCALE GENOMIC DNA]</scope>
    <source>
        <strain evidence="1">CBS 10737</strain>
    </source>
</reference>
<evidence type="ECO:0000313" key="1">
    <source>
        <dbReference type="EMBL" id="OCF52927.1"/>
    </source>
</evidence>
<reference evidence="2" key="2">
    <citation type="submission" date="2013-07" db="EMBL/GenBank/DDBJ databases">
        <authorList>
            <consortium name="The Broad Institute Genome Sequencing Platform"/>
            <person name="Cuomo C."/>
            <person name="Litvintseva A."/>
            <person name="Chen Y."/>
            <person name="Heitman J."/>
            <person name="Sun S."/>
            <person name="Springer D."/>
            <person name="Dromer F."/>
            <person name="Young S.K."/>
            <person name="Zeng Q."/>
            <person name="Gargeya S."/>
            <person name="Fitzgerald M."/>
            <person name="Abouelleil A."/>
            <person name="Alvarado L."/>
            <person name="Berlin A.M."/>
            <person name="Chapman S.B."/>
            <person name="Dewar J."/>
            <person name="Goldberg J."/>
            <person name="Griggs A."/>
            <person name="Gujja S."/>
            <person name="Hansen M."/>
            <person name="Howarth C."/>
            <person name="Imamovic A."/>
            <person name="Larimer J."/>
            <person name="McCowan C."/>
            <person name="Murphy C."/>
            <person name="Pearson M."/>
            <person name="Priest M."/>
            <person name="Roberts A."/>
            <person name="Saif S."/>
            <person name="Shea T."/>
            <person name="Sykes S."/>
            <person name="Wortman J."/>
            <person name="Nusbaum C."/>
            <person name="Birren B."/>
        </authorList>
    </citation>
    <scope>NUCLEOTIDE SEQUENCE</scope>
    <source>
        <strain evidence="2">CBS 10737</strain>
    </source>
</reference>
<sequence length="137" mass="14293">MCDIATLFNTNPNSDLCCFDSIECANYLCGIQASTVNENNNSTTCYLDQAIATENYDKAPNGICNGNMLCALKALSIEPSVTVDQALLPTSVTTSPSASISSSSTTSGAFPKLDGNLLGIWGLAVLGLSVFGKKLII</sequence>
<evidence type="ECO:0000313" key="3">
    <source>
        <dbReference type="Proteomes" id="UP000094020"/>
    </source>
</evidence>
<dbReference type="Proteomes" id="UP000094020">
    <property type="component" value="Chromosome 1"/>
</dbReference>
<reference evidence="2" key="4">
    <citation type="submission" date="2024-02" db="EMBL/GenBank/DDBJ databases">
        <title>Comparative genomics of Cryptococcus and Kwoniella reveals pathogenesis evolution and contrasting modes of karyotype evolution via chromosome fusion or intercentromeric recombination.</title>
        <authorList>
            <person name="Coelho M.A."/>
            <person name="David-Palma M."/>
            <person name="Shea T."/>
            <person name="Bowers K."/>
            <person name="McGinley-Smith S."/>
            <person name="Mohammad A.W."/>
            <person name="Gnirke A."/>
            <person name="Yurkov A.M."/>
            <person name="Nowrousian M."/>
            <person name="Sun S."/>
            <person name="Cuomo C.A."/>
            <person name="Heitman J."/>
        </authorList>
    </citation>
    <scope>NUCLEOTIDE SEQUENCE</scope>
    <source>
        <strain evidence="2">CBS 10737</strain>
    </source>
</reference>
<protein>
    <submittedName>
        <fullName evidence="1">Uncharacterized protein</fullName>
    </submittedName>
</protein>
<evidence type="ECO:0000313" key="2">
    <source>
        <dbReference type="EMBL" id="WWC67192.1"/>
    </source>
</evidence>
<dbReference type="RefSeq" id="XP_019014146.1">
    <property type="nucleotide sequence ID" value="XM_019152008.1"/>
</dbReference>
<dbReference type="EMBL" id="KI894007">
    <property type="protein sequence ID" value="OCF52927.1"/>
    <property type="molecule type" value="Genomic_DNA"/>
</dbReference>
<dbReference type="EMBL" id="CP144519">
    <property type="protein sequence ID" value="WWC67192.1"/>
    <property type="molecule type" value="Genomic_DNA"/>
</dbReference>
<dbReference type="OrthoDB" id="2562592at2759"/>